<feature type="transmembrane region" description="Helical" evidence="6">
    <location>
        <begin position="121"/>
        <end position="142"/>
    </location>
</feature>
<dbReference type="PANTHER" id="PTHR30086">
    <property type="entry name" value="ARGININE EXPORTER PROTEIN ARGO"/>
    <property type="match status" value="1"/>
</dbReference>
<dbReference type="EMBL" id="JAAEDM010000021">
    <property type="protein sequence ID" value="MBR0671541.1"/>
    <property type="molecule type" value="Genomic_DNA"/>
</dbReference>
<reference evidence="7" key="1">
    <citation type="submission" date="2020-01" db="EMBL/GenBank/DDBJ databases">
        <authorList>
            <person name="Rat A."/>
        </authorList>
    </citation>
    <scope>NUCLEOTIDE SEQUENCE</scope>
    <source>
        <strain evidence="7">LMG 31231</strain>
    </source>
</reference>
<accession>A0A9X9WWL2</accession>
<evidence type="ECO:0000313" key="8">
    <source>
        <dbReference type="Proteomes" id="UP001138751"/>
    </source>
</evidence>
<protein>
    <submittedName>
        <fullName evidence="7">LysE family translocator</fullName>
    </submittedName>
</protein>
<comment type="subcellular location">
    <subcellularLocation>
        <location evidence="1">Cell membrane</location>
        <topology evidence="1">Multi-pass membrane protein</topology>
    </subcellularLocation>
</comment>
<keyword evidence="5 6" id="KW-0472">Membrane</keyword>
<evidence type="ECO:0000256" key="6">
    <source>
        <dbReference type="SAM" id="Phobius"/>
    </source>
</evidence>
<name>A0A9X9WWL2_9PROT</name>
<evidence type="ECO:0000256" key="5">
    <source>
        <dbReference type="ARBA" id="ARBA00023136"/>
    </source>
</evidence>
<keyword evidence="2" id="KW-1003">Cell membrane</keyword>
<sequence length="212" mass="21603">MPVDPNLLAGYLLACVVLVLTPGPDMAFVLGQTLSGAARRGWAATCGILTGAAVHILAAAAGVAALAAAHPGLFTALRITGAAYLLWLGFHAIRAALRGEGGLGDGGAPSVSLGAAYRQGFLTNLLNPKVGLFFLAFVPVFVDPSRSPAWVQMLILGPLLPLMSIPFFAVLIAGAGRIAQRLRASSAGRWLDGAAGTLFLGLGVRLLAGAPR</sequence>
<keyword evidence="4 6" id="KW-1133">Transmembrane helix</keyword>
<feature type="transmembrane region" description="Helical" evidence="6">
    <location>
        <begin position="42"/>
        <end position="67"/>
    </location>
</feature>
<dbReference type="PANTHER" id="PTHR30086:SF20">
    <property type="entry name" value="ARGININE EXPORTER PROTEIN ARGO-RELATED"/>
    <property type="match status" value="1"/>
</dbReference>
<feature type="transmembrane region" description="Helical" evidence="6">
    <location>
        <begin position="6"/>
        <end position="30"/>
    </location>
</feature>
<reference evidence="7" key="2">
    <citation type="journal article" date="2021" name="Syst. Appl. Microbiol.">
        <title>Roseomonas hellenica sp. nov., isolated from roots of wild-growing Alkanna tinctoria.</title>
        <authorList>
            <person name="Rat A."/>
            <person name="Naranjo H.D."/>
            <person name="Lebbe L."/>
            <person name="Cnockaert M."/>
            <person name="Krigas N."/>
            <person name="Grigoriadou K."/>
            <person name="Maloupa E."/>
            <person name="Willems A."/>
        </authorList>
    </citation>
    <scope>NUCLEOTIDE SEQUENCE</scope>
    <source>
        <strain evidence="7">LMG 31231</strain>
    </source>
</reference>
<dbReference type="AlphaFoldDB" id="A0A9X9WWL2"/>
<feature type="transmembrane region" description="Helical" evidence="6">
    <location>
        <begin position="190"/>
        <end position="208"/>
    </location>
</feature>
<evidence type="ECO:0000256" key="4">
    <source>
        <dbReference type="ARBA" id="ARBA00022989"/>
    </source>
</evidence>
<organism evidence="7 8">
    <name type="scientific">Neoroseomonas soli</name>
    <dbReference type="NCBI Taxonomy" id="1081025"/>
    <lineage>
        <taxon>Bacteria</taxon>
        <taxon>Pseudomonadati</taxon>
        <taxon>Pseudomonadota</taxon>
        <taxon>Alphaproteobacteria</taxon>
        <taxon>Acetobacterales</taxon>
        <taxon>Acetobacteraceae</taxon>
        <taxon>Neoroseomonas</taxon>
    </lineage>
</organism>
<evidence type="ECO:0000256" key="3">
    <source>
        <dbReference type="ARBA" id="ARBA00022692"/>
    </source>
</evidence>
<dbReference type="InterPro" id="IPR001123">
    <property type="entry name" value="LeuE-type"/>
</dbReference>
<dbReference type="GO" id="GO:0005886">
    <property type="term" value="C:plasma membrane"/>
    <property type="evidence" value="ECO:0007669"/>
    <property type="project" value="UniProtKB-SubCell"/>
</dbReference>
<dbReference type="PIRSF" id="PIRSF006324">
    <property type="entry name" value="LeuE"/>
    <property type="match status" value="1"/>
</dbReference>
<evidence type="ECO:0000313" key="7">
    <source>
        <dbReference type="EMBL" id="MBR0671541.1"/>
    </source>
</evidence>
<gene>
    <name evidence="7" type="ORF">GXW76_10190</name>
</gene>
<proteinExistence type="predicted"/>
<dbReference type="GO" id="GO:0015171">
    <property type="term" value="F:amino acid transmembrane transporter activity"/>
    <property type="evidence" value="ECO:0007669"/>
    <property type="project" value="TreeGrafter"/>
</dbReference>
<evidence type="ECO:0000256" key="2">
    <source>
        <dbReference type="ARBA" id="ARBA00022475"/>
    </source>
</evidence>
<keyword evidence="3 6" id="KW-0812">Transmembrane</keyword>
<dbReference type="Proteomes" id="UP001138751">
    <property type="component" value="Unassembled WGS sequence"/>
</dbReference>
<feature type="transmembrane region" description="Helical" evidence="6">
    <location>
        <begin position="154"/>
        <end position="178"/>
    </location>
</feature>
<evidence type="ECO:0000256" key="1">
    <source>
        <dbReference type="ARBA" id="ARBA00004651"/>
    </source>
</evidence>
<comment type="caution">
    <text evidence="7">The sequence shown here is derived from an EMBL/GenBank/DDBJ whole genome shotgun (WGS) entry which is preliminary data.</text>
</comment>
<keyword evidence="8" id="KW-1185">Reference proteome</keyword>
<dbReference type="Pfam" id="PF01810">
    <property type="entry name" value="LysE"/>
    <property type="match status" value="1"/>
</dbReference>